<reference evidence="2" key="1">
    <citation type="journal article" date="2018" name="DNA Res.">
        <title>Multiple hybrid de novo genome assembly of finger millet, an orphan allotetraploid crop.</title>
        <authorList>
            <person name="Hatakeyama M."/>
            <person name="Aluri S."/>
            <person name="Balachadran M.T."/>
            <person name="Sivarajan S.R."/>
            <person name="Patrignani A."/>
            <person name="Gruter S."/>
            <person name="Poveda L."/>
            <person name="Shimizu-Inatsugi R."/>
            <person name="Baeten J."/>
            <person name="Francoijs K.J."/>
            <person name="Nataraja K.N."/>
            <person name="Reddy Y.A.N."/>
            <person name="Phadnis S."/>
            <person name="Ravikumar R.L."/>
            <person name="Schlapbach R."/>
            <person name="Sreeman S.M."/>
            <person name="Shimizu K.K."/>
        </authorList>
    </citation>
    <scope>NUCLEOTIDE SEQUENCE</scope>
</reference>
<keyword evidence="3" id="KW-1185">Reference proteome</keyword>
<dbReference type="PANTHER" id="PTHR35218">
    <property type="entry name" value="RNASE H DOMAIN-CONTAINING PROTEIN"/>
    <property type="match status" value="1"/>
</dbReference>
<accession>A0AAV5D2Z3</accession>
<proteinExistence type="predicted"/>
<sequence length="153" mass="17549">MRHLQRLISCTKAKVIFISETKSNKFSVHDLIHNFNIYDSFIVPTNGISGGLWLLWTEDVQVAVIKFSFNYILAKVSFDQGYVIKLACVYGDPYHVNTSNIWTKVAAFASNDDNPLFCMGDFNEMMHAYEKHGIRNPNFNCISFFKILLIIVV</sequence>
<organism evidence="2 3">
    <name type="scientific">Eleusine coracana subsp. coracana</name>
    <dbReference type="NCBI Taxonomy" id="191504"/>
    <lineage>
        <taxon>Eukaryota</taxon>
        <taxon>Viridiplantae</taxon>
        <taxon>Streptophyta</taxon>
        <taxon>Embryophyta</taxon>
        <taxon>Tracheophyta</taxon>
        <taxon>Spermatophyta</taxon>
        <taxon>Magnoliopsida</taxon>
        <taxon>Liliopsida</taxon>
        <taxon>Poales</taxon>
        <taxon>Poaceae</taxon>
        <taxon>PACMAD clade</taxon>
        <taxon>Chloridoideae</taxon>
        <taxon>Cynodonteae</taxon>
        <taxon>Eleusininae</taxon>
        <taxon>Eleusine</taxon>
    </lineage>
</organism>
<dbReference type="SUPFAM" id="SSF56219">
    <property type="entry name" value="DNase I-like"/>
    <property type="match status" value="1"/>
</dbReference>
<evidence type="ECO:0000313" key="2">
    <source>
        <dbReference type="EMBL" id="GJN04805.1"/>
    </source>
</evidence>
<dbReference type="Pfam" id="PF03372">
    <property type="entry name" value="Exo_endo_phos"/>
    <property type="match status" value="1"/>
</dbReference>
<protein>
    <recommendedName>
        <fullName evidence="1">Endonuclease/exonuclease/phosphatase domain-containing protein</fullName>
    </recommendedName>
</protein>
<gene>
    <name evidence="2" type="primary">ga22379</name>
    <name evidence="2" type="ORF">PR202_ga22379</name>
</gene>
<evidence type="ECO:0000313" key="3">
    <source>
        <dbReference type="Proteomes" id="UP001054889"/>
    </source>
</evidence>
<feature type="domain" description="Endonuclease/exonuclease/phosphatase" evidence="1">
    <location>
        <begin position="14"/>
        <end position="136"/>
    </location>
</feature>
<comment type="caution">
    <text evidence="2">The sequence shown here is derived from an EMBL/GenBank/DDBJ whole genome shotgun (WGS) entry which is preliminary data.</text>
</comment>
<dbReference type="Proteomes" id="UP001054889">
    <property type="component" value="Unassembled WGS sequence"/>
</dbReference>
<dbReference type="EMBL" id="BQKI01000011">
    <property type="protein sequence ID" value="GJN04805.1"/>
    <property type="molecule type" value="Genomic_DNA"/>
</dbReference>
<dbReference type="InterPro" id="IPR005135">
    <property type="entry name" value="Endo/exonuclease/phosphatase"/>
</dbReference>
<dbReference type="Gene3D" id="3.60.10.10">
    <property type="entry name" value="Endonuclease/exonuclease/phosphatase"/>
    <property type="match status" value="1"/>
</dbReference>
<dbReference type="GO" id="GO:0003824">
    <property type="term" value="F:catalytic activity"/>
    <property type="evidence" value="ECO:0007669"/>
    <property type="project" value="InterPro"/>
</dbReference>
<dbReference type="InterPro" id="IPR036691">
    <property type="entry name" value="Endo/exonu/phosph_ase_sf"/>
</dbReference>
<dbReference type="PANTHER" id="PTHR35218:SF9">
    <property type="entry name" value="ENDONUCLEASE_EXONUCLEASE_PHOSPHATASE DOMAIN-CONTAINING PROTEIN"/>
    <property type="match status" value="1"/>
</dbReference>
<dbReference type="AlphaFoldDB" id="A0AAV5D2Z3"/>
<evidence type="ECO:0000259" key="1">
    <source>
        <dbReference type="Pfam" id="PF03372"/>
    </source>
</evidence>
<name>A0AAV5D2Z3_ELECO</name>
<reference evidence="2" key="2">
    <citation type="submission" date="2021-12" db="EMBL/GenBank/DDBJ databases">
        <title>Resequencing data analysis of finger millet.</title>
        <authorList>
            <person name="Hatakeyama M."/>
            <person name="Aluri S."/>
            <person name="Balachadran M.T."/>
            <person name="Sivarajan S.R."/>
            <person name="Poveda L."/>
            <person name="Shimizu-Inatsugi R."/>
            <person name="Schlapbach R."/>
            <person name="Sreeman S.M."/>
            <person name="Shimizu K.K."/>
        </authorList>
    </citation>
    <scope>NUCLEOTIDE SEQUENCE</scope>
</reference>